<dbReference type="Proteomes" id="UP000005753">
    <property type="component" value="Chromosome"/>
</dbReference>
<feature type="transmembrane region" description="Helical" evidence="1">
    <location>
        <begin position="159"/>
        <end position="178"/>
    </location>
</feature>
<feature type="transmembrane region" description="Helical" evidence="1">
    <location>
        <begin position="16"/>
        <end position="33"/>
    </location>
</feature>
<gene>
    <name evidence="2" type="ORF">EubceDRAFT1_0367</name>
</gene>
<reference evidence="2 3" key="1">
    <citation type="submission" date="2010-08" db="EMBL/GenBank/DDBJ databases">
        <authorList>
            <consortium name="US DOE Joint Genome Institute (JGI-PGF)"/>
            <person name="Lucas S."/>
            <person name="Copeland A."/>
            <person name="Lapidus A."/>
            <person name="Cheng J.-F."/>
            <person name="Bruce D."/>
            <person name="Goodwin L."/>
            <person name="Pitluck S."/>
            <person name="Land M.L."/>
            <person name="Hauser L."/>
            <person name="Chang Y.-J."/>
            <person name="Anderson I.J."/>
            <person name="Johnson E."/>
            <person name="Mulhopadhyay B."/>
            <person name="Kyrpides N."/>
            <person name="Woyke T.J."/>
        </authorList>
    </citation>
    <scope>NUCLEOTIDE SEQUENCE [LARGE SCALE GENOMIC DNA]</scope>
    <source>
        <strain evidence="2 3">6</strain>
    </source>
</reference>
<name>I5AR03_EUBC6</name>
<keyword evidence="1" id="KW-1133">Transmembrane helix</keyword>
<dbReference type="HOGENOM" id="CLU_091585_8_0_9"/>
<evidence type="ECO:0000313" key="3">
    <source>
        <dbReference type="Proteomes" id="UP000005753"/>
    </source>
</evidence>
<feature type="transmembrane region" description="Helical" evidence="1">
    <location>
        <begin position="74"/>
        <end position="93"/>
    </location>
</feature>
<dbReference type="STRING" id="633697.EubceDRAFT1_0367"/>
<dbReference type="Pfam" id="PF03729">
    <property type="entry name" value="DUF308"/>
    <property type="match status" value="1"/>
</dbReference>
<dbReference type="PANTHER" id="PTHR34989:SF1">
    <property type="entry name" value="PROTEIN HDED"/>
    <property type="match status" value="1"/>
</dbReference>
<keyword evidence="1" id="KW-0472">Membrane</keyword>
<dbReference type="InterPro" id="IPR005325">
    <property type="entry name" value="DUF308_memb"/>
</dbReference>
<dbReference type="EMBL" id="CM001487">
    <property type="protein sequence ID" value="EIM56226.1"/>
    <property type="molecule type" value="Genomic_DNA"/>
</dbReference>
<keyword evidence="3" id="KW-1185">Reference proteome</keyword>
<dbReference type="OrthoDB" id="9825773at2"/>
<proteinExistence type="predicted"/>
<protein>
    <recommendedName>
        <fullName evidence="4">Acid-resistance membrane protein</fullName>
    </recommendedName>
</protein>
<keyword evidence="1" id="KW-0812">Transmembrane</keyword>
<dbReference type="eggNOG" id="COG3247">
    <property type="taxonomic scope" value="Bacteria"/>
</dbReference>
<dbReference type="GO" id="GO:0005886">
    <property type="term" value="C:plasma membrane"/>
    <property type="evidence" value="ECO:0007669"/>
    <property type="project" value="TreeGrafter"/>
</dbReference>
<dbReference type="PANTHER" id="PTHR34989">
    <property type="entry name" value="PROTEIN HDED"/>
    <property type="match status" value="1"/>
</dbReference>
<reference evidence="2 3" key="2">
    <citation type="submission" date="2012-02" db="EMBL/GenBank/DDBJ databases">
        <title>Improved High-Quality Draft sequence of Eubacterium cellulosolvens 6.</title>
        <authorList>
            <consortium name="US DOE Joint Genome Institute"/>
            <person name="Lucas S."/>
            <person name="Han J."/>
            <person name="Lapidus A."/>
            <person name="Cheng J.-F."/>
            <person name="Goodwin L."/>
            <person name="Pitluck S."/>
            <person name="Peters L."/>
            <person name="Mikhailova N."/>
            <person name="Gu W."/>
            <person name="Detter J.C."/>
            <person name="Han C."/>
            <person name="Tapia R."/>
            <person name="Land M."/>
            <person name="Hauser L."/>
            <person name="Kyrpides N."/>
            <person name="Ivanova N."/>
            <person name="Pagani I."/>
            <person name="Johnson E."/>
            <person name="Mukhopadhyay B."/>
            <person name="Anderson I."/>
            <person name="Woyke T."/>
        </authorList>
    </citation>
    <scope>NUCLEOTIDE SEQUENCE [LARGE SCALE GENOMIC DNA]</scope>
    <source>
        <strain evidence="2 3">6</strain>
    </source>
</reference>
<evidence type="ECO:0000256" key="1">
    <source>
        <dbReference type="SAM" id="Phobius"/>
    </source>
</evidence>
<feature type="transmembrane region" description="Helical" evidence="1">
    <location>
        <begin position="131"/>
        <end position="153"/>
    </location>
</feature>
<dbReference type="AlphaFoldDB" id="I5AR03"/>
<dbReference type="InterPro" id="IPR052712">
    <property type="entry name" value="Acid_resist_chaperone_HdeD"/>
</dbReference>
<evidence type="ECO:0008006" key="4">
    <source>
        <dbReference type="Google" id="ProtNLM"/>
    </source>
</evidence>
<sequence length="232" mass="25264">MESSKIVNYLKSIKRNAILCSILLLFVGLFLLIRPGSAIAVVCRVIGAAILIAGVSQCISYLNSQSREESASTGSLVTGIVLILVGLLIVVRPNIIFDLFNLVIACILIFYGITELIAVRTFSRYSEERSTLSLVSGILTLVFGFLLLVAPFLFHATELILRIAGAFMIYTAISSLFFKKRADNFFAEATADFCKAADNIRDEISGRSHYDSNGMEIIDSTAVDVDDSTGNN</sequence>
<organism evidence="2 3">
    <name type="scientific">Eubacterium cellulosolvens (strain ATCC 43171 / JCM 9499 / 6)</name>
    <name type="common">Cillobacterium cellulosolvens</name>
    <dbReference type="NCBI Taxonomy" id="633697"/>
    <lineage>
        <taxon>Bacteria</taxon>
        <taxon>Bacillati</taxon>
        <taxon>Bacillota</taxon>
        <taxon>Clostridia</taxon>
        <taxon>Eubacteriales</taxon>
        <taxon>Eubacteriaceae</taxon>
        <taxon>Eubacterium</taxon>
    </lineage>
</organism>
<feature type="transmembrane region" description="Helical" evidence="1">
    <location>
        <begin position="99"/>
        <end position="119"/>
    </location>
</feature>
<feature type="transmembrane region" description="Helical" evidence="1">
    <location>
        <begin position="39"/>
        <end position="62"/>
    </location>
</feature>
<accession>I5AR03</accession>
<evidence type="ECO:0000313" key="2">
    <source>
        <dbReference type="EMBL" id="EIM56226.1"/>
    </source>
</evidence>